<keyword evidence="2" id="KW-1185">Reference proteome</keyword>
<gene>
    <name evidence="1" type="ORF">BpHYR1_046816</name>
</gene>
<evidence type="ECO:0000313" key="1">
    <source>
        <dbReference type="EMBL" id="RNA25028.1"/>
    </source>
</evidence>
<reference evidence="1 2" key="1">
    <citation type="journal article" date="2018" name="Sci. Rep.">
        <title>Genomic signatures of local adaptation to the degree of environmental predictability in rotifers.</title>
        <authorList>
            <person name="Franch-Gras L."/>
            <person name="Hahn C."/>
            <person name="Garcia-Roger E.M."/>
            <person name="Carmona M.J."/>
            <person name="Serra M."/>
            <person name="Gomez A."/>
        </authorList>
    </citation>
    <scope>NUCLEOTIDE SEQUENCE [LARGE SCALE GENOMIC DNA]</scope>
    <source>
        <strain evidence="1">HYR1</strain>
    </source>
</reference>
<dbReference type="OrthoDB" id="413122at2759"/>
<name>A0A3M7RP13_BRAPC</name>
<organism evidence="1 2">
    <name type="scientific">Brachionus plicatilis</name>
    <name type="common">Marine rotifer</name>
    <name type="synonym">Brachionus muelleri</name>
    <dbReference type="NCBI Taxonomy" id="10195"/>
    <lineage>
        <taxon>Eukaryota</taxon>
        <taxon>Metazoa</taxon>
        <taxon>Spiralia</taxon>
        <taxon>Gnathifera</taxon>
        <taxon>Rotifera</taxon>
        <taxon>Eurotatoria</taxon>
        <taxon>Monogononta</taxon>
        <taxon>Pseudotrocha</taxon>
        <taxon>Ploima</taxon>
        <taxon>Brachionidae</taxon>
        <taxon>Brachionus</taxon>
    </lineage>
</organism>
<protein>
    <submittedName>
        <fullName evidence="1">Uncharacterized protein</fullName>
    </submittedName>
</protein>
<sequence>MKTSWKMTFYMDCTNENKKNENRISNDILTDTVAALIICQKMCYSSNDITGYIRIWKKIQNSNPVWCFNALELKIEGAERTKINFFTNV</sequence>
<accession>A0A3M7RP13</accession>
<dbReference type="Proteomes" id="UP000276133">
    <property type="component" value="Unassembled WGS sequence"/>
</dbReference>
<proteinExistence type="predicted"/>
<dbReference type="EMBL" id="REGN01002992">
    <property type="protein sequence ID" value="RNA25028.1"/>
    <property type="molecule type" value="Genomic_DNA"/>
</dbReference>
<evidence type="ECO:0000313" key="2">
    <source>
        <dbReference type="Proteomes" id="UP000276133"/>
    </source>
</evidence>
<dbReference type="AlphaFoldDB" id="A0A3M7RP13"/>
<comment type="caution">
    <text evidence="1">The sequence shown here is derived from an EMBL/GenBank/DDBJ whole genome shotgun (WGS) entry which is preliminary data.</text>
</comment>